<feature type="coiled-coil region" evidence="1">
    <location>
        <begin position="46"/>
        <end position="112"/>
    </location>
</feature>
<keyword evidence="2" id="KW-0812">Transmembrane</keyword>
<keyword evidence="2" id="KW-0472">Membrane</keyword>
<reference evidence="3" key="1">
    <citation type="submission" date="2020-03" db="EMBL/GenBank/DDBJ databases">
        <title>The deep terrestrial virosphere.</title>
        <authorList>
            <person name="Holmfeldt K."/>
            <person name="Nilsson E."/>
            <person name="Simone D."/>
            <person name="Lopez-Fernandez M."/>
            <person name="Wu X."/>
            <person name="de Brujin I."/>
            <person name="Lundin D."/>
            <person name="Andersson A."/>
            <person name="Bertilsson S."/>
            <person name="Dopson M."/>
        </authorList>
    </citation>
    <scope>NUCLEOTIDE SEQUENCE</scope>
    <source>
        <strain evidence="3">MM171A00145</strain>
    </source>
</reference>
<gene>
    <name evidence="3" type="ORF">MM171A00145_0037</name>
</gene>
<evidence type="ECO:0000256" key="1">
    <source>
        <dbReference type="SAM" id="Coils"/>
    </source>
</evidence>
<keyword evidence="1" id="KW-0175">Coiled coil</keyword>
<evidence type="ECO:0000256" key="2">
    <source>
        <dbReference type="SAM" id="Phobius"/>
    </source>
</evidence>
<name>A0A6M3M4J0_9ZZZZ</name>
<proteinExistence type="predicted"/>
<keyword evidence="2" id="KW-1133">Transmembrane helix</keyword>
<dbReference type="AlphaFoldDB" id="A0A6M3M4J0"/>
<organism evidence="3">
    <name type="scientific">viral metagenome</name>
    <dbReference type="NCBI Taxonomy" id="1070528"/>
    <lineage>
        <taxon>unclassified sequences</taxon>
        <taxon>metagenomes</taxon>
        <taxon>organismal metagenomes</taxon>
    </lineage>
</organism>
<accession>A0A6M3M4J0</accession>
<sequence>MADDPTSDDTLGLHPLYPTVLDHDFQEISDGEIQAKRKGRQSEYVLERVTRQITELSTERKAHTEAMTHVERSLSLMEQQVSASVASLNASAATYQSAADALERERERMQAEPWRYRIVSRVAMAFERHPWAFIVALGMAGLVAYLLGVNVSGWWSPVP</sequence>
<feature type="transmembrane region" description="Helical" evidence="2">
    <location>
        <begin position="131"/>
        <end position="155"/>
    </location>
</feature>
<evidence type="ECO:0000313" key="3">
    <source>
        <dbReference type="EMBL" id="QJB01100.1"/>
    </source>
</evidence>
<dbReference type="EMBL" id="MT143705">
    <property type="protein sequence ID" value="QJB01100.1"/>
    <property type="molecule type" value="Genomic_DNA"/>
</dbReference>
<protein>
    <submittedName>
        <fullName evidence="3">Uncharacterized protein</fullName>
    </submittedName>
</protein>